<feature type="compositionally biased region" description="Basic and acidic residues" evidence="1">
    <location>
        <begin position="20"/>
        <end position="33"/>
    </location>
</feature>
<protein>
    <submittedName>
        <fullName evidence="2">Porin</fullName>
    </submittedName>
</protein>
<dbReference type="InterPro" id="IPR025631">
    <property type="entry name" value="Porin_10"/>
</dbReference>
<accession>A0A9D9EFZ2</accession>
<reference evidence="2" key="2">
    <citation type="journal article" date="2021" name="PeerJ">
        <title>Extensive microbial diversity within the chicken gut microbiome revealed by metagenomics and culture.</title>
        <authorList>
            <person name="Gilroy R."/>
            <person name="Ravi A."/>
            <person name="Getino M."/>
            <person name="Pursley I."/>
            <person name="Horton D.L."/>
            <person name="Alikhan N.F."/>
            <person name="Baker D."/>
            <person name="Gharbi K."/>
            <person name="Hall N."/>
            <person name="Watson M."/>
            <person name="Adriaenssens E.M."/>
            <person name="Foster-Nyarko E."/>
            <person name="Jarju S."/>
            <person name="Secka A."/>
            <person name="Antonio M."/>
            <person name="Oren A."/>
            <person name="Chaudhuri R.R."/>
            <person name="La Ragione R."/>
            <person name="Hildebrand F."/>
            <person name="Pallen M.J."/>
        </authorList>
    </citation>
    <scope>NUCLEOTIDE SEQUENCE</scope>
    <source>
        <strain evidence="2">D3-1215</strain>
    </source>
</reference>
<evidence type="ECO:0000313" key="3">
    <source>
        <dbReference type="Proteomes" id="UP000823637"/>
    </source>
</evidence>
<feature type="compositionally biased region" description="Polar residues" evidence="1">
    <location>
        <begin position="1"/>
        <end position="14"/>
    </location>
</feature>
<evidence type="ECO:0000313" key="2">
    <source>
        <dbReference type="EMBL" id="MBO8446258.1"/>
    </source>
</evidence>
<reference evidence="2" key="1">
    <citation type="submission" date="2020-10" db="EMBL/GenBank/DDBJ databases">
        <authorList>
            <person name="Gilroy R."/>
        </authorList>
    </citation>
    <scope>NUCLEOTIDE SEQUENCE</scope>
    <source>
        <strain evidence="2">D3-1215</strain>
    </source>
</reference>
<comment type="caution">
    <text evidence="2">The sequence shown here is derived from an EMBL/GenBank/DDBJ whole genome shotgun (WGS) entry which is preliminary data.</text>
</comment>
<dbReference type="EMBL" id="JADIMR010000009">
    <property type="protein sequence ID" value="MBO8446258.1"/>
    <property type="molecule type" value="Genomic_DNA"/>
</dbReference>
<name>A0A9D9EFZ2_9BACT</name>
<proteinExistence type="predicted"/>
<organism evidence="2 3">
    <name type="scientific">Candidatus Enterocola intestinipullorum</name>
    <dbReference type="NCBI Taxonomy" id="2840783"/>
    <lineage>
        <taxon>Bacteria</taxon>
        <taxon>Pseudomonadati</taxon>
        <taxon>Bacteroidota</taxon>
        <taxon>Bacteroidia</taxon>
        <taxon>Bacteroidales</taxon>
        <taxon>Candidatus Enterocola</taxon>
    </lineage>
</organism>
<dbReference type="Proteomes" id="UP000823637">
    <property type="component" value="Unassembled WGS sequence"/>
</dbReference>
<sequence>MPADTSATGTSAQWQLELGDLPRNEAPTEEKPSPGETLKAWKFGKMFADTTRIEPDTLADAFQLSSTPVYKKTIAAEWLGNLGLPAQSAILQDRHQTSLTGDYIFRNPYLPYINTEEDVIFYNSRVPYSNISYYTGGGNEHAEDHLYALLSINANQRLSFGLFADYLYGRGLYHNQSSDGLSGALTANYLGERYQMAFIAGLNNFRNFENGGLQNDADLNTPQSSADNYLTRLPNSGSSFRSFYFWMNHRYSVGYEKRDSLDSEKFEFVPVMTFGYTAKFEGSRKKYLDNTMPEGFYDVYNYSHTQTSDTTSNNMFRNIFSVTMNEGFRKWAVFGLRAFAEVDVESNMMRSQVVDSIYNHDTRVLVSVGGELYKRHGIVQYGVLGEALVLGADGRFAFNVEGDFKTEIPIKNETLVIKADGYVKSTNPSYYTEHYYSNHFAWENTFSNTFSASGGGSIGIPNKYCNFEAGANWYGVRNYIYFDKSAMPAQTPDFIQVISGKLKCDLHIKFFNWENEARVQYSSNSEIMPLPLVSVYSNLYFKWKFFKKLLTFEIGVDCRYNTAYYANAYMPATGQFYLQDEVEVGNFPVMSVYINAHLKMFRAFVMIYNMSDWFMPPQYFTTPHYPLNPVIFKAGLSWNFYN</sequence>
<evidence type="ECO:0000256" key="1">
    <source>
        <dbReference type="SAM" id="MobiDB-lite"/>
    </source>
</evidence>
<dbReference type="Pfam" id="PF14121">
    <property type="entry name" value="Porin_10"/>
    <property type="match status" value="1"/>
</dbReference>
<dbReference type="AlphaFoldDB" id="A0A9D9EFZ2"/>
<gene>
    <name evidence="2" type="ORF">IAC32_00725</name>
</gene>
<feature type="region of interest" description="Disordered" evidence="1">
    <location>
        <begin position="1"/>
        <end position="35"/>
    </location>
</feature>